<evidence type="ECO:0000256" key="2">
    <source>
        <dbReference type="ARBA" id="ARBA00022598"/>
    </source>
</evidence>
<protein>
    <recommendedName>
        <fullName evidence="10">Folylpolyglutamate synthetase</fullName>
    </recommendedName>
</protein>
<dbReference type="PIRSF" id="PIRSF001563">
    <property type="entry name" value="Folylpolyglu_synth"/>
    <property type="match status" value="1"/>
</dbReference>
<keyword evidence="4 7" id="KW-0547">Nucleotide-binding</keyword>
<keyword evidence="5 7" id="KW-0067">ATP-binding</keyword>
<dbReference type="GO" id="GO:0008841">
    <property type="term" value="F:dihydrofolate synthase activity"/>
    <property type="evidence" value="ECO:0007669"/>
    <property type="project" value="TreeGrafter"/>
</dbReference>
<evidence type="ECO:0008006" key="10">
    <source>
        <dbReference type="Google" id="ProtNLM"/>
    </source>
</evidence>
<dbReference type="NCBIfam" id="TIGR01499">
    <property type="entry name" value="folC"/>
    <property type="match status" value="1"/>
</dbReference>
<evidence type="ECO:0000256" key="6">
    <source>
        <dbReference type="ARBA" id="ARBA00022842"/>
    </source>
</evidence>
<dbReference type="PANTHER" id="PTHR11136">
    <property type="entry name" value="FOLYLPOLYGLUTAMATE SYNTHASE-RELATED"/>
    <property type="match status" value="1"/>
</dbReference>
<dbReference type="InterPro" id="IPR018109">
    <property type="entry name" value="Folylpolyglutamate_synth_CS"/>
</dbReference>
<dbReference type="InterPro" id="IPR001645">
    <property type="entry name" value="Folylpolyglutamate_synth"/>
</dbReference>
<dbReference type="Gene3D" id="3.40.1190.10">
    <property type="entry name" value="Mur-like, catalytic domain"/>
    <property type="match status" value="1"/>
</dbReference>
<evidence type="ECO:0000256" key="1">
    <source>
        <dbReference type="ARBA" id="ARBA00008276"/>
    </source>
</evidence>
<accession>A0A2A4T9S1</accession>
<dbReference type="InterPro" id="IPR036615">
    <property type="entry name" value="Mur_ligase_C_dom_sf"/>
</dbReference>
<keyword evidence="2 7" id="KW-0436">Ligase</keyword>
<comment type="caution">
    <text evidence="8">The sequence shown here is derived from an EMBL/GenBank/DDBJ whole genome shotgun (WGS) entry which is preliminary data.</text>
</comment>
<keyword evidence="6" id="KW-0460">Magnesium</keyword>
<gene>
    <name evidence="8" type="ORF">COB67_02065</name>
</gene>
<proteinExistence type="inferred from homology"/>
<dbReference type="EMBL" id="NVSR01000006">
    <property type="protein sequence ID" value="PCI30283.1"/>
    <property type="molecule type" value="Genomic_DNA"/>
</dbReference>
<dbReference type="GO" id="GO:0046872">
    <property type="term" value="F:metal ion binding"/>
    <property type="evidence" value="ECO:0007669"/>
    <property type="project" value="UniProtKB-KW"/>
</dbReference>
<evidence type="ECO:0000313" key="9">
    <source>
        <dbReference type="Proteomes" id="UP000218113"/>
    </source>
</evidence>
<name>A0A2A4T9S1_9DELT</name>
<evidence type="ECO:0000313" key="8">
    <source>
        <dbReference type="EMBL" id="PCI30283.1"/>
    </source>
</evidence>
<dbReference type="InterPro" id="IPR036565">
    <property type="entry name" value="Mur-like_cat_sf"/>
</dbReference>
<keyword evidence="3" id="KW-0479">Metal-binding</keyword>
<dbReference type="AlphaFoldDB" id="A0A2A4T9S1"/>
<evidence type="ECO:0000256" key="7">
    <source>
        <dbReference type="PIRNR" id="PIRNR001563"/>
    </source>
</evidence>
<dbReference type="SUPFAM" id="SSF53244">
    <property type="entry name" value="MurD-like peptide ligases, peptide-binding domain"/>
    <property type="match status" value="1"/>
</dbReference>
<evidence type="ECO:0000256" key="5">
    <source>
        <dbReference type="ARBA" id="ARBA00022840"/>
    </source>
</evidence>
<organism evidence="8 9">
    <name type="scientific">SAR324 cluster bacterium</name>
    <dbReference type="NCBI Taxonomy" id="2024889"/>
    <lineage>
        <taxon>Bacteria</taxon>
        <taxon>Deltaproteobacteria</taxon>
        <taxon>SAR324 cluster</taxon>
    </lineage>
</organism>
<dbReference type="GO" id="GO:0004326">
    <property type="term" value="F:tetrahydrofolylpolyglutamate synthase activity"/>
    <property type="evidence" value="ECO:0007669"/>
    <property type="project" value="InterPro"/>
</dbReference>
<comment type="similarity">
    <text evidence="1 7">Belongs to the folylpolyglutamate synthase family.</text>
</comment>
<evidence type="ECO:0000256" key="3">
    <source>
        <dbReference type="ARBA" id="ARBA00022723"/>
    </source>
</evidence>
<dbReference type="PANTHER" id="PTHR11136:SF0">
    <property type="entry name" value="DIHYDROFOLATE SYNTHETASE-RELATED"/>
    <property type="match status" value="1"/>
</dbReference>
<dbReference type="GO" id="GO:0005737">
    <property type="term" value="C:cytoplasm"/>
    <property type="evidence" value="ECO:0007669"/>
    <property type="project" value="TreeGrafter"/>
</dbReference>
<evidence type="ECO:0000256" key="4">
    <source>
        <dbReference type="ARBA" id="ARBA00022741"/>
    </source>
</evidence>
<dbReference type="GO" id="GO:0005524">
    <property type="term" value="F:ATP binding"/>
    <property type="evidence" value="ECO:0007669"/>
    <property type="project" value="UniProtKB-KW"/>
</dbReference>
<dbReference type="SUPFAM" id="SSF53623">
    <property type="entry name" value="MurD-like peptide ligases, catalytic domain"/>
    <property type="match status" value="1"/>
</dbReference>
<dbReference type="Proteomes" id="UP000218113">
    <property type="component" value="Unassembled WGS sequence"/>
</dbReference>
<dbReference type="Gene3D" id="3.90.190.20">
    <property type="entry name" value="Mur ligase, C-terminal domain"/>
    <property type="match status" value="1"/>
</dbReference>
<dbReference type="PROSITE" id="PS01012">
    <property type="entry name" value="FOLYLPOLYGLU_SYNT_2"/>
    <property type="match status" value="1"/>
</dbReference>
<sequence>MTPEHLDALYTLGISNIKLGLSNIRQILDAMGNPQRHPQIIHFAGTNGKGSTLVTLETLLLQSGYSVGSTVSPHLISFNERFRINGISVEDASLDEAFFAVCRACGIDASDFRETAQKSRIRPTFFEFAIAMAFFLFRKYQVEYILLETGLGGRLDATNVVEDPLACVLTRIDFDHQEFLGNSLPEITGEKLGILKGKTPVFVAYQREEVTKQILEVCYEQGAPCLLANREFGFRDQEESLTLYLRSEDQAEPEGGINHQLKTNSLGLLGDHQKENITTALALYWSLVPAANLLDQEQLRSCLQGLHWPARLQYLNEDKSLLIDGAHNASGMKSLLEFLNKAHKDQKILFAVSWLEHKEFLAVFEQLNPQSVSFQPLEMKMDKAKDISQIYQLLQKQGFLVAPPMTVLEFTEQLDQDSLPERDLLVVAGSLYLIGEFLSYRPS</sequence>
<reference evidence="9" key="1">
    <citation type="submission" date="2017-08" db="EMBL/GenBank/DDBJ databases">
        <title>A dynamic microbial community with high functional redundancy inhabits the cold, oxic subseafloor aquifer.</title>
        <authorList>
            <person name="Tully B.J."/>
            <person name="Wheat C.G."/>
            <person name="Glazer B.T."/>
            <person name="Huber J.A."/>
        </authorList>
    </citation>
    <scope>NUCLEOTIDE SEQUENCE [LARGE SCALE GENOMIC DNA]</scope>
</reference>